<proteinExistence type="predicted"/>
<feature type="region of interest" description="Disordered" evidence="1">
    <location>
        <begin position="144"/>
        <end position="166"/>
    </location>
</feature>
<protein>
    <submittedName>
        <fullName evidence="2">Uncharacterized protein</fullName>
    </submittedName>
</protein>
<evidence type="ECO:0000256" key="1">
    <source>
        <dbReference type="SAM" id="MobiDB-lite"/>
    </source>
</evidence>
<reference evidence="2 3" key="1">
    <citation type="journal article" date="2013" name="MBio">
        <title>Genome sequencing of the plant pathogen Taphrina deformans, the causal agent of peach leaf curl.</title>
        <authorList>
            <person name="Cisse O.H."/>
            <person name="Almeida J.M.G.C.F."/>
            <person name="Fonseca A."/>
            <person name="Kumar A.A."/>
            <person name="Salojaervi J."/>
            <person name="Overmyer K."/>
            <person name="Hauser P.M."/>
            <person name="Pagni M."/>
        </authorList>
    </citation>
    <scope>NUCLEOTIDE SEQUENCE [LARGE SCALE GENOMIC DNA]</scope>
    <source>
        <strain evidence="3">PYCC 5710 / ATCC 11124 / CBS 356.35 / IMI 108563 / JCM 9778 / NBRC 8474</strain>
    </source>
</reference>
<evidence type="ECO:0000313" key="2">
    <source>
        <dbReference type="EMBL" id="CCG83635.1"/>
    </source>
</evidence>
<comment type="caution">
    <text evidence="2">The sequence shown here is derived from an EMBL/GenBank/DDBJ whole genome shotgun (WGS) entry which is preliminary data.</text>
</comment>
<dbReference type="AlphaFoldDB" id="R4XCP7"/>
<dbReference type="VEuPathDB" id="FungiDB:TAPDE_003839"/>
<organism evidence="2 3">
    <name type="scientific">Taphrina deformans (strain PYCC 5710 / ATCC 11124 / CBS 356.35 / IMI 108563 / JCM 9778 / NBRC 8474)</name>
    <name type="common">Peach leaf curl fungus</name>
    <name type="synonym">Lalaria deformans</name>
    <dbReference type="NCBI Taxonomy" id="1097556"/>
    <lineage>
        <taxon>Eukaryota</taxon>
        <taxon>Fungi</taxon>
        <taxon>Dikarya</taxon>
        <taxon>Ascomycota</taxon>
        <taxon>Taphrinomycotina</taxon>
        <taxon>Taphrinomycetes</taxon>
        <taxon>Taphrinales</taxon>
        <taxon>Taphrinaceae</taxon>
        <taxon>Taphrina</taxon>
    </lineage>
</organism>
<gene>
    <name evidence="2" type="ORF">TAPDE_003839</name>
</gene>
<name>R4XCP7_TAPDE</name>
<accession>R4XCP7</accession>
<dbReference type="Proteomes" id="UP000013776">
    <property type="component" value="Unassembled WGS sequence"/>
</dbReference>
<feature type="region of interest" description="Disordered" evidence="1">
    <location>
        <begin position="92"/>
        <end position="126"/>
    </location>
</feature>
<keyword evidence="3" id="KW-1185">Reference proteome</keyword>
<sequence>MAASGIDDAVWERLPSNTNVSESAHNASNATGIRLTLSHAVAEAAKKDRRSDVLALNFAMGQRATQRSKGPSHNIGNAMYQQQRRLLCRSKSRADNSMGSGLPSPPASQSTGSLDPDVIYSSPRGMSSSGVAIGTATKFEVRKRGARGGRAKGSKNIGKSRAGSELELPRSEHDIYKDMLISSADQTILESLPEHLLTMFYEQHRLLLREETMMALSKDLADQIRTNRERYSNRSASEIEAIFRDGGMRLDMFCDIWDMSLKARQSFLDKANCSL</sequence>
<feature type="compositionally biased region" description="Basic residues" evidence="1">
    <location>
        <begin position="144"/>
        <end position="153"/>
    </location>
</feature>
<dbReference type="EMBL" id="CAHR02000164">
    <property type="protein sequence ID" value="CCG83635.1"/>
    <property type="molecule type" value="Genomic_DNA"/>
</dbReference>
<evidence type="ECO:0000313" key="3">
    <source>
        <dbReference type="Proteomes" id="UP000013776"/>
    </source>
</evidence>